<evidence type="ECO:0000256" key="2">
    <source>
        <dbReference type="ARBA" id="ARBA00022737"/>
    </source>
</evidence>
<dbReference type="Proteomes" id="UP000234275">
    <property type="component" value="Unassembled WGS sequence"/>
</dbReference>
<dbReference type="InterPro" id="IPR052574">
    <property type="entry name" value="CDIRP"/>
</dbReference>
<feature type="region of interest" description="Disordered" evidence="3">
    <location>
        <begin position="697"/>
        <end position="768"/>
    </location>
</feature>
<evidence type="ECO:0000256" key="3">
    <source>
        <dbReference type="SAM" id="MobiDB-lite"/>
    </source>
</evidence>
<protein>
    <recommendedName>
        <fullName evidence="6">Leucine-rich repeat protein</fullName>
    </recommendedName>
</protein>
<feature type="compositionally biased region" description="Polar residues" evidence="3">
    <location>
        <begin position="501"/>
        <end position="516"/>
    </location>
</feature>
<feature type="compositionally biased region" description="Acidic residues" evidence="3">
    <location>
        <begin position="398"/>
        <end position="408"/>
    </location>
</feature>
<feature type="compositionally biased region" description="Polar residues" evidence="3">
    <location>
        <begin position="975"/>
        <end position="1002"/>
    </location>
</feature>
<evidence type="ECO:0000256" key="1">
    <source>
        <dbReference type="ARBA" id="ARBA00022614"/>
    </source>
</evidence>
<dbReference type="InterPro" id="IPR001611">
    <property type="entry name" value="Leu-rich_rpt"/>
</dbReference>
<feature type="compositionally biased region" description="Basic and acidic residues" evidence="3">
    <location>
        <begin position="730"/>
        <end position="751"/>
    </location>
</feature>
<dbReference type="EMBL" id="MSFO01000005">
    <property type="protein sequence ID" value="PLB47545.1"/>
    <property type="molecule type" value="Genomic_DNA"/>
</dbReference>
<dbReference type="GeneID" id="36553419"/>
<dbReference type="GO" id="GO:0031028">
    <property type="term" value="P:septation initiation signaling"/>
    <property type="evidence" value="ECO:0007669"/>
    <property type="project" value="TreeGrafter"/>
</dbReference>
<feature type="compositionally biased region" description="Basic and acidic residues" evidence="3">
    <location>
        <begin position="476"/>
        <end position="488"/>
    </location>
</feature>
<dbReference type="RefSeq" id="XP_024702847.1">
    <property type="nucleotide sequence ID" value="XM_024845720.1"/>
</dbReference>
<comment type="caution">
    <text evidence="4">The sequence shown here is derived from an EMBL/GenBank/DDBJ whole genome shotgun (WGS) entry which is preliminary data.</text>
</comment>
<feature type="compositionally biased region" description="Polar residues" evidence="3">
    <location>
        <begin position="1"/>
        <end position="19"/>
    </location>
</feature>
<feature type="region of interest" description="Disordered" evidence="3">
    <location>
        <begin position="603"/>
        <end position="665"/>
    </location>
</feature>
<feature type="compositionally biased region" description="Acidic residues" evidence="3">
    <location>
        <begin position="711"/>
        <end position="729"/>
    </location>
</feature>
<dbReference type="SMART" id="SM00364">
    <property type="entry name" value="LRR_BAC"/>
    <property type="match status" value="6"/>
</dbReference>
<dbReference type="PROSITE" id="PS51450">
    <property type="entry name" value="LRR"/>
    <property type="match status" value="5"/>
</dbReference>
<feature type="region of interest" description="Disordered" evidence="3">
    <location>
        <begin position="892"/>
        <end position="1036"/>
    </location>
</feature>
<dbReference type="InterPro" id="IPR003591">
    <property type="entry name" value="Leu-rich_rpt_typical-subtyp"/>
</dbReference>
<feature type="compositionally biased region" description="Basic and acidic residues" evidence="3">
    <location>
        <begin position="892"/>
        <end position="905"/>
    </location>
</feature>
<evidence type="ECO:0008006" key="6">
    <source>
        <dbReference type="Google" id="ProtNLM"/>
    </source>
</evidence>
<dbReference type="SMART" id="SM00365">
    <property type="entry name" value="LRR_SD22"/>
    <property type="match status" value="7"/>
</dbReference>
<feature type="compositionally biased region" description="Polar residues" evidence="3">
    <location>
        <begin position="113"/>
        <end position="131"/>
    </location>
</feature>
<dbReference type="GO" id="GO:0035591">
    <property type="term" value="F:signaling adaptor activity"/>
    <property type="evidence" value="ECO:0007669"/>
    <property type="project" value="TreeGrafter"/>
</dbReference>
<reference evidence="4 5" key="1">
    <citation type="submission" date="2016-12" db="EMBL/GenBank/DDBJ databases">
        <title>The genomes of Aspergillus section Nigri reveals drivers in fungal speciation.</title>
        <authorList>
            <consortium name="DOE Joint Genome Institute"/>
            <person name="Vesth T.C."/>
            <person name="Nybo J."/>
            <person name="Theobald S."/>
            <person name="Brandl J."/>
            <person name="Frisvad J.C."/>
            <person name="Nielsen K.F."/>
            <person name="Lyhne E.K."/>
            <person name="Kogle M.E."/>
            <person name="Kuo A."/>
            <person name="Riley R."/>
            <person name="Clum A."/>
            <person name="Nolan M."/>
            <person name="Lipzen A."/>
            <person name="Salamov A."/>
            <person name="Henrissat B."/>
            <person name="Wiebenga A."/>
            <person name="De Vries R.P."/>
            <person name="Grigoriev I.V."/>
            <person name="Mortensen U.H."/>
            <person name="Andersen M.R."/>
            <person name="Baker S.E."/>
        </authorList>
    </citation>
    <scope>NUCLEOTIDE SEQUENCE [LARGE SCALE GENOMIC DNA]</scope>
    <source>
        <strain evidence="4 5">IBT 23096</strain>
    </source>
</reference>
<feature type="compositionally biased region" description="Basic and acidic residues" evidence="3">
    <location>
        <begin position="1076"/>
        <end position="1094"/>
    </location>
</feature>
<feature type="compositionally biased region" description="Polar residues" evidence="3">
    <location>
        <begin position="836"/>
        <end position="860"/>
    </location>
</feature>
<dbReference type="PRINTS" id="PR00019">
    <property type="entry name" value="LEURICHRPT"/>
</dbReference>
<feature type="region of interest" description="Disordered" evidence="3">
    <location>
        <begin position="1"/>
        <end position="40"/>
    </location>
</feature>
<dbReference type="GO" id="GO:1902412">
    <property type="term" value="P:regulation of mitotic cytokinesis"/>
    <property type="evidence" value="ECO:0007669"/>
    <property type="project" value="TreeGrafter"/>
</dbReference>
<proteinExistence type="predicted"/>
<dbReference type="VEuPathDB" id="FungiDB:P170DRAFT_385316"/>
<dbReference type="SMART" id="SM00369">
    <property type="entry name" value="LRR_TYP"/>
    <property type="match status" value="6"/>
</dbReference>
<dbReference type="GO" id="GO:0061499">
    <property type="term" value="C:outer plaque of mitotic spindle pole body"/>
    <property type="evidence" value="ECO:0007669"/>
    <property type="project" value="TreeGrafter"/>
</dbReference>
<feature type="compositionally biased region" description="Basic and acidic residues" evidence="3">
    <location>
        <begin position="791"/>
        <end position="800"/>
    </location>
</feature>
<feature type="region of interest" description="Disordered" evidence="3">
    <location>
        <begin position="1076"/>
        <end position="1101"/>
    </location>
</feature>
<feature type="compositionally biased region" description="Basic residues" evidence="3">
    <location>
        <begin position="489"/>
        <end position="500"/>
    </location>
</feature>
<organism evidence="4 5">
    <name type="scientific">Aspergillus steynii IBT 23096</name>
    <dbReference type="NCBI Taxonomy" id="1392250"/>
    <lineage>
        <taxon>Eukaryota</taxon>
        <taxon>Fungi</taxon>
        <taxon>Dikarya</taxon>
        <taxon>Ascomycota</taxon>
        <taxon>Pezizomycotina</taxon>
        <taxon>Eurotiomycetes</taxon>
        <taxon>Eurotiomycetidae</taxon>
        <taxon>Eurotiales</taxon>
        <taxon>Aspergillaceae</taxon>
        <taxon>Aspergillus</taxon>
        <taxon>Aspergillus subgen. Circumdati</taxon>
    </lineage>
</organism>
<keyword evidence="5" id="KW-1185">Reference proteome</keyword>
<dbReference type="SUPFAM" id="SSF52058">
    <property type="entry name" value="L domain-like"/>
    <property type="match status" value="1"/>
</dbReference>
<feature type="compositionally biased region" description="Basic residues" evidence="3">
    <location>
        <begin position="564"/>
        <end position="574"/>
    </location>
</feature>
<feature type="compositionally biased region" description="Polar residues" evidence="3">
    <location>
        <begin position="142"/>
        <end position="153"/>
    </location>
</feature>
<feature type="region of interest" description="Disordered" evidence="3">
    <location>
        <begin position="781"/>
        <end position="866"/>
    </location>
</feature>
<dbReference type="InterPro" id="IPR032675">
    <property type="entry name" value="LRR_dom_sf"/>
</dbReference>
<evidence type="ECO:0000313" key="5">
    <source>
        <dbReference type="Proteomes" id="UP000234275"/>
    </source>
</evidence>
<dbReference type="STRING" id="1392250.A0A2I2G3U0"/>
<feature type="compositionally biased region" description="Low complexity" evidence="3">
    <location>
        <begin position="613"/>
        <end position="632"/>
    </location>
</feature>
<feature type="compositionally biased region" description="Low complexity" evidence="3">
    <location>
        <begin position="949"/>
        <end position="966"/>
    </location>
</feature>
<dbReference type="InterPro" id="IPR025875">
    <property type="entry name" value="Leu-rich_rpt_4"/>
</dbReference>
<name>A0A2I2G3U0_9EURO</name>
<dbReference type="Pfam" id="PF12799">
    <property type="entry name" value="LRR_4"/>
    <property type="match status" value="1"/>
</dbReference>
<feature type="compositionally biased region" description="Basic and acidic residues" evidence="3">
    <location>
        <begin position="811"/>
        <end position="820"/>
    </location>
</feature>
<dbReference type="PANTHER" id="PTHR47566:SF1">
    <property type="entry name" value="PROTEIN NUD1"/>
    <property type="match status" value="1"/>
</dbReference>
<feature type="region of interest" description="Disordered" evidence="3">
    <location>
        <begin position="472"/>
        <end position="589"/>
    </location>
</feature>
<feature type="compositionally biased region" description="Basic and acidic residues" evidence="3">
    <location>
        <begin position="576"/>
        <end position="587"/>
    </location>
</feature>
<keyword evidence="2" id="KW-0677">Repeat</keyword>
<dbReference type="PANTHER" id="PTHR47566">
    <property type="match status" value="1"/>
</dbReference>
<accession>A0A2I2G3U0</accession>
<dbReference type="Gene3D" id="3.80.10.10">
    <property type="entry name" value="Ribonuclease Inhibitor"/>
    <property type="match status" value="3"/>
</dbReference>
<dbReference type="OrthoDB" id="7451790at2759"/>
<keyword evidence="1" id="KW-0433">Leucine-rich repeat</keyword>
<sequence>MDTRSPLRSVSNVSSQSVPHDTVQVRPNKGKGKEGTPEWRRRLVQGDLQAGEQRDLFAPIGLESVFKPPTPRTEKAEHETIPNMRQPDNLWDFSDPPERSYDRQGGQPLSDVHNGNGTNNDGSFVEQTNPQPRRPESRDRANSQGSPQSSRNGTLEIKKGATLLNVDQNNTSQDDTQMRTASGLEDLRNEGITPITFSRTNTVDGNGTSEVIKSALKQVTNKLERLSMAPGERPDSRASDSVLFNPKVINVMESLPDDDLLDVTSNSLPQDLSMGTLDYRGRGAFANLGRDQYLSDASFHKRRFSPPSFPSQRLSPFIPPNSRIRSSPPFFQKTHPVADPPTLPRPSSAHVKHSTFDQFETDRSEVMPSSGSPLKLFGTHDTFTNNRLLRRMSQFEETFGELSEEDEPVSPSEEARRKGENRSFLNVKPDTLGDLSARRSERPRSRNAANLRVSRFGDGELDNFDFSDTSPYEPKLLNHDVPDPDSHVSSRRRRYLRRNSGKTQGYDSGTNMSNAAENVKPVTGSTTPPDMDDLQKQRVFSNGTEEASGIEWAPNTPAKDPTPKRRRTFLRSHSSRTQDDLGAEDRQNQQTDTLSLLQRSLMQHGVRDEDSGSLLRPRSSQRPRTPTPSQRSSTRKRSFPNRDLPPGGLDGFEQEGSPADGAVPVVKVTGVKEEARKGSITTQDFLNEATKIMDIIRSKGRTAPGGLSSVEESENEDKDENESYEDESTREEFSRPPSREGVDIRKLREPQEPNPRILSHLKKFQEKDDLDFDVNASVMSLHLDDGQDSSSPEHGDHTDENLGNPPTQGTDQHEHERKLSEPTSVGEDDSLPELMTLNTQVSAKSLSARSVPTGSSQSSHAKGVLSSDLVSHLIPEQVNGLTYDRYKHLWVKEKPPPSPEKPKGEESEDDPFQDIPDLSVDELQEMMRMQSSLSPERTKTPNAFEGSTAQSPLSAKAASPKAAPRPQSKEGDPSVNVSSIQSKLSQDTSSVPNSGTRATSWISDRPKSREISSEVEHEIQLHEGRLSKPPRRQNNGNNQARVVTISFSSPLVSQIAYSDDESPTKIRREMIADAAHESTRGENENARDNQEHDQSGQLFPKRSISRIEESEEAANNLSLVRRDLGYPASTPAKQSAENSMVRFRNNEHDTSYSFHLSPLPDFTIDQIDQSLQLEMSYVAQRTNPTSLRQVHGTFALATEELVKHITEVQPFEPYWEHVRRLVLRHKGLITLHKLSDFCPRLEDLDVASNKIGQLSGIPPTLRTLNIQHNCLSNLTAWGHLVNLQYLNVSGNDLESLDGFSSLIHLRELNANDNNIRNINGVFELNGLLSLKLRNNCLTAVDFEGSELTRLQELDLSHNQLESVRDIDTLTSLSSLDLSCNQLSTLDLSESLLALRSLKLSNNRLHTLDASFFPSLTLLYVDQNFLTTVSELGQCHSLDVFSAREQMISNDQNAGFFDVDLGLVKDIRKVFLSSNKLSLQTLSPSVPLLSLQLLDAASCNIQGLPMDFALNFPNVKVLNLNFNSLSSINELVGVNCLSRLTLAGNCLTRLRRLCQVLSRVGRTNKRKVSTLQKLDIRGNPLTLRFYPHPVRGNGRPESPRKLRATETHVAQSDNVGLDLPSVLADFGRHGEMIHSAIGEDDDDVPEKDIEIDDPYTLPLADFQADQKYLAHLDEPTRLRRRVFELMLFVGTGGSVKLLDGLELRPALEEGSDMDVAWTKLEKLGVLKKKAITA</sequence>
<evidence type="ECO:0000313" key="4">
    <source>
        <dbReference type="EMBL" id="PLB47545.1"/>
    </source>
</evidence>
<feature type="region of interest" description="Disordered" evidence="3">
    <location>
        <begin position="398"/>
        <end position="451"/>
    </location>
</feature>
<feature type="compositionally biased region" description="Basic and acidic residues" evidence="3">
    <location>
        <begin position="31"/>
        <end position="40"/>
    </location>
</feature>
<gene>
    <name evidence="4" type="ORF">P170DRAFT_385316</name>
</gene>
<feature type="compositionally biased region" description="Basic and acidic residues" evidence="3">
    <location>
        <begin position="1004"/>
        <end position="1026"/>
    </location>
</feature>
<feature type="region of interest" description="Disordered" evidence="3">
    <location>
        <begin position="59"/>
        <end position="157"/>
    </location>
</feature>